<dbReference type="EMBL" id="JBHSQJ010000035">
    <property type="protein sequence ID" value="MFC5907568.1"/>
    <property type="molecule type" value="Genomic_DNA"/>
</dbReference>
<gene>
    <name evidence="1" type="ORF">ACFP3V_10080</name>
</gene>
<organism evidence="1 2">
    <name type="scientific">Streptacidiphilus monticola</name>
    <dbReference type="NCBI Taxonomy" id="2161674"/>
    <lineage>
        <taxon>Bacteria</taxon>
        <taxon>Bacillati</taxon>
        <taxon>Actinomycetota</taxon>
        <taxon>Actinomycetes</taxon>
        <taxon>Kitasatosporales</taxon>
        <taxon>Streptomycetaceae</taxon>
        <taxon>Streptacidiphilus</taxon>
    </lineage>
</organism>
<dbReference type="RefSeq" id="WP_380582123.1">
    <property type="nucleotide sequence ID" value="NZ_JBHSQJ010000035.1"/>
</dbReference>
<evidence type="ECO:0000313" key="1">
    <source>
        <dbReference type="EMBL" id="MFC5907568.1"/>
    </source>
</evidence>
<evidence type="ECO:0000313" key="2">
    <source>
        <dbReference type="Proteomes" id="UP001596174"/>
    </source>
</evidence>
<accession>A0ABW1G0C8</accession>
<comment type="caution">
    <text evidence="1">The sequence shown here is derived from an EMBL/GenBank/DDBJ whole genome shotgun (WGS) entry which is preliminary data.</text>
</comment>
<dbReference type="InterPro" id="IPR012467">
    <property type="entry name" value="DUF1684"/>
</dbReference>
<reference evidence="2" key="1">
    <citation type="journal article" date="2019" name="Int. J. Syst. Evol. Microbiol.">
        <title>The Global Catalogue of Microorganisms (GCM) 10K type strain sequencing project: providing services to taxonomists for standard genome sequencing and annotation.</title>
        <authorList>
            <consortium name="The Broad Institute Genomics Platform"/>
            <consortium name="The Broad Institute Genome Sequencing Center for Infectious Disease"/>
            <person name="Wu L."/>
            <person name="Ma J."/>
        </authorList>
    </citation>
    <scope>NUCLEOTIDE SEQUENCE [LARGE SCALE GENOMIC DNA]</scope>
    <source>
        <strain evidence="2">JCM 4816</strain>
    </source>
</reference>
<proteinExistence type="predicted"/>
<dbReference type="Pfam" id="PF07920">
    <property type="entry name" value="DUF1684"/>
    <property type="match status" value="1"/>
</dbReference>
<dbReference type="Proteomes" id="UP001596174">
    <property type="component" value="Unassembled WGS sequence"/>
</dbReference>
<sequence length="286" mass="31154">MTVPDTRQDAVHDDRTSELTRDFTRDWEQWHADHERALADPHGFLAVTSLRWLDAEPTRFSDAPGAWSSTEDGVSVELDEGEELVVDGVAVSGRHDFGVLAERTSVFAGAGEAVIEVAKRGGHDILRPRHPDHKLRLDYTHTPAYAPDPAWSLTGRYLPFDTPRAVTVEAAVEGLEHVYDAPGEVEFAGPDGGPHRLTVFHGGRSGSLLVLFTDATSGVTTYAANRAITVPAPDEEGRVVLDFNRATNLPCAYTDLATCPLPPAGNRLPFAVEAGERIPYERGGRR</sequence>
<name>A0ABW1G0C8_9ACTN</name>
<protein>
    <submittedName>
        <fullName evidence="1">DUF1684 domain-containing protein</fullName>
    </submittedName>
</protein>
<dbReference type="PANTHER" id="PTHR41913">
    <property type="entry name" value="DUF1684 DOMAIN-CONTAINING PROTEIN"/>
    <property type="match status" value="1"/>
</dbReference>
<keyword evidence="2" id="KW-1185">Reference proteome</keyword>
<dbReference type="PANTHER" id="PTHR41913:SF1">
    <property type="entry name" value="DUF1684 DOMAIN-CONTAINING PROTEIN"/>
    <property type="match status" value="1"/>
</dbReference>